<dbReference type="RefSeq" id="WP_267768526.1">
    <property type="nucleotide sequence ID" value="NZ_JAPNKE010000002.1"/>
</dbReference>
<protein>
    <submittedName>
        <fullName evidence="2">Uncharacterized protein</fullName>
    </submittedName>
</protein>
<sequence>MCEQYLACVAVVSPDTLPTAESTFGPAGTCWQSSPEVAQGCIDSCASSLNTFGMLYPEEAACGGGGTTGEPTTGTSDSEPSGGPMTTDVGPCNDTPNQPQDAACTDSSGCGCSSGKCFIVPALGGFCGECLADADCDGGGCTPANLFTGGGSVCNEGGPGDGCQSDAVCSDPSNDVCGTLFEVPGIITVSTCGECETNADCGGQTPVCAPTYDLANLSGRFDCVAPGSVANGGGCESDAACTSGHCGEASIMGLLKLGVCGECVADGDCSPGEQCSDAQVDLQSGQVFGATCQ</sequence>
<gene>
    <name evidence="2" type="ORF">OV079_12490</name>
</gene>
<evidence type="ECO:0000313" key="2">
    <source>
        <dbReference type="EMBL" id="MCY1006365.1"/>
    </source>
</evidence>
<evidence type="ECO:0000256" key="1">
    <source>
        <dbReference type="SAM" id="MobiDB-lite"/>
    </source>
</evidence>
<dbReference type="EMBL" id="JAPNKE010000002">
    <property type="protein sequence ID" value="MCY1006365.1"/>
    <property type="molecule type" value="Genomic_DNA"/>
</dbReference>
<proteinExistence type="predicted"/>
<dbReference type="Proteomes" id="UP001150924">
    <property type="component" value="Unassembled WGS sequence"/>
</dbReference>
<evidence type="ECO:0000313" key="3">
    <source>
        <dbReference type="Proteomes" id="UP001150924"/>
    </source>
</evidence>
<reference evidence="2" key="1">
    <citation type="submission" date="2022-11" db="EMBL/GenBank/DDBJ databases">
        <title>Minimal conservation of predation-associated metabolite biosynthetic gene clusters underscores biosynthetic potential of Myxococcota including descriptions for ten novel species: Archangium lansinium sp. nov., Myxococcus landrumus sp. nov., Nannocystis bai.</title>
        <authorList>
            <person name="Ahearne A."/>
            <person name="Stevens C."/>
            <person name="Phillips K."/>
        </authorList>
    </citation>
    <scope>NUCLEOTIDE SEQUENCE</scope>
    <source>
        <strain evidence="2">Na p29</strain>
    </source>
</reference>
<keyword evidence="3" id="KW-1185">Reference proteome</keyword>
<organism evidence="2 3">
    <name type="scientific">Nannocystis pusilla</name>
    <dbReference type="NCBI Taxonomy" id="889268"/>
    <lineage>
        <taxon>Bacteria</taxon>
        <taxon>Pseudomonadati</taxon>
        <taxon>Myxococcota</taxon>
        <taxon>Polyangia</taxon>
        <taxon>Nannocystales</taxon>
        <taxon>Nannocystaceae</taxon>
        <taxon>Nannocystis</taxon>
    </lineage>
</organism>
<feature type="region of interest" description="Disordered" evidence="1">
    <location>
        <begin position="65"/>
        <end position="92"/>
    </location>
</feature>
<accession>A0A9X3EMC5</accession>
<name>A0A9X3EMC5_9BACT</name>
<dbReference type="AlphaFoldDB" id="A0A9X3EMC5"/>
<comment type="caution">
    <text evidence="2">The sequence shown here is derived from an EMBL/GenBank/DDBJ whole genome shotgun (WGS) entry which is preliminary data.</text>
</comment>